<dbReference type="Proteomes" id="UP000663889">
    <property type="component" value="Unassembled WGS sequence"/>
</dbReference>
<evidence type="ECO:0000313" key="2">
    <source>
        <dbReference type="Proteomes" id="UP000663889"/>
    </source>
</evidence>
<proteinExistence type="predicted"/>
<name>A0A814JT63_9BILA</name>
<evidence type="ECO:0000313" key="1">
    <source>
        <dbReference type="EMBL" id="CAF1042714.1"/>
    </source>
</evidence>
<protein>
    <submittedName>
        <fullName evidence="1">Uncharacterized protein</fullName>
    </submittedName>
</protein>
<dbReference type="EMBL" id="CAJNOU010000596">
    <property type="protein sequence ID" value="CAF1042714.1"/>
    <property type="molecule type" value="Genomic_DNA"/>
</dbReference>
<accession>A0A814JT63</accession>
<reference evidence="1" key="1">
    <citation type="submission" date="2021-02" db="EMBL/GenBank/DDBJ databases">
        <authorList>
            <person name="Nowell W R."/>
        </authorList>
    </citation>
    <scope>NUCLEOTIDE SEQUENCE</scope>
</reference>
<comment type="caution">
    <text evidence="1">The sequence shown here is derived from an EMBL/GenBank/DDBJ whole genome shotgun (WGS) entry which is preliminary data.</text>
</comment>
<organism evidence="1 2">
    <name type="scientific">Rotaria sordida</name>
    <dbReference type="NCBI Taxonomy" id="392033"/>
    <lineage>
        <taxon>Eukaryota</taxon>
        <taxon>Metazoa</taxon>
        <taxon>Spiralia</taxon>
        <taxon>Gnathifera</taxon>
        <taxon>Rotifera</taxon>
        <taxon>Eurotatoria</taxon>
        <taxon>Bdelloidea</taxon>
        <taxon>Philodinida</taxon>
        <taxon>Philodinidae</taxon>
        <taxon>Rotaria</taxon>
    </lineage>
</organism>
<dbReference type="AlphaFoldDB" id="A0A814JT63"/>
<gene>
    <name evidence="1" type="ORF">SEV965_LOCUS12917</name>
</gene>
<sequence>MSATFVESTRSKRQLCYLGYRYSLKRKNKNGLTVRDEHTYLPDETDKEILEIRQNLKRKTIDESILIDCIVEEAFHAINNQFQSNDLLINMPSIHTIKNTVQKQRRKTRPPLPR</sequence>